<evidence type="ECO:0000256" key="5">
    <source>
        <dbReference type="ARBA" id="ARBA00022968"/>
    </source>
</evidence>
<accession>A0A8K0ER15</accession>
<organism evidence="11 12">
    <name type="scientific">Branchiostoma lanceolatum</name>
    <name type="common">Common lancelet</name>
    <name type="synonym">Amphioxus lanceolatum</name>
    <dbReference type="NCBI Taxonomy" id="7740"/>
    <lineage>
        <taxon>Eukaryota</taxon>
        <taxon>Metazoa</taxon>
        <taxon>Chordata</taxon>
        <taxon>Cephalochordata</taxon>
        <taxon>Leptocardii</taxon>
        <taxon>Amphioxiformes</taxon>
        <taxon>Branchiostomatidae</taxon>
        <taxon>Branchiostoma</taxon>
    </lineage>
</organism>
<gene>
    <name evidence="11" type="primary">GAL3ST1</name>
    <name evidence="11" type="ORF">BLAG_LOCUS15999</name>
</gene>
<feature type="compositionally biased region" description="Low complexity" evidence="10">
    <location>
        <begin position="359"/>
        <end position="377"/>
    </location>
</feature>
<evidence type="ECO:0000256" key="10">
    <source>
        <dbReference type="SAM" id="MobiDB-lite"/>
    </source>
</evidence>
<feature type="compositionally biased region" description="Polar residues" evidence="10">
    <location>
        <begin position="349"/>
        <end position="358"/>
    </location>
</feature>
<sequence>MPAKSKRSPLPVIEDGIEIVDAESYQQTSGDTCAPRKHFVWIKVHKAGSQTTNPIFERFAYKHHLKLLFGISNGPTVYWPHSPRGGLYVQTRKGGLFDALYVHSRYNKTWMRAHFPNDTVYLAIVKDPFSHFKSSFHYYGLQQHLNLQDSWNPIKTFLKNPWKYKTEALYQGIRFDKTRNAQLFDLGFPIEKSHDMIWAEEYIKQLDIDFLLVIILEHHAESLVLMKRLMCWELLDILLVEDRLNSRNYRYKHYRPTQEELVRYKQYAEAEYAMYERLNKSLWNKISQQSQDFFQEVEHYKQVTKRPLSWAMRPAVSQDHMQNKRDTGANPMDSKERGQLTGAKDSSEANETTDAHNSQPQQQQQQKQQQQQQQKQQQKQDKKCVPKKHFVWIKVHKAGSQTTTPLFERFAFNNHLKVLLGAHRGPTISWPLPPREGDYFQTKDGGLFDALYSHSRYNKPWLEAHFPDDTAYLAIVKEPFTHFKSCLHYYSVPRKIKMKSKTEKNPVKIFLEDPWKYKTEAMSQGIRWDKTRNAQLFDLGFPMEKSDDMEWTEKYIAQLDRDFLLVIILEYHDESLILLKRLMCWELYDILLGAENRNSRPYSYKHYKPTPEEEATYRKYAAAEYAMYKRFNQSLWEKISQQSPDFFQEVDHYRKVTTHVRGFCKGGKKKELVIPASAWNPTYKLPRSLCKALKTDDPVWRRKSWQQLKYPPTHHVDIPFNARTNLAKFLAAARRDSEENKE</sequence>
<dbReference type="PANTHER" id="PTHR14647">
    <property type="entry name" value="GALACTOSE-3-O-SULFOTRANSFERASE"/>
    <property type="match status" value="1"/>
</dbReference>
<keyword evidence="6" id="KW-1133">Transmembrane helix</keyword>
<keyword evidence="9" id="KW-0325">Glycoprotein</keyword>
<keyword evidence="7" id="KW-0333">Golgi apparatus</keyword>
<dbReference type="InterPro" id="IPR027417">
    <property type="entry name" value="P-loop_NTPase"/>
</dbReference>
<reference evidence="11" key="1">
    <citation type="submission" date="2022-01" db="EMBL/GenBank/DDBJ databases">
        <authorList>
            <person name="Braso-Vives M."/>
        </authorList>
    </citation>
    <scope>NUCLEOTIDE SEQUENCE</scope>
</reference>
<evidence type="ECO:0000313" key="12">
    <source>
        <dbReference type="Proteomes" id="UP000838412"/>
    </source>
</evidence>
<dbReference type="PANTHER" id="PTHR14647:SF87">
    <property type="entry name" value="PUTATIVE-RELATED"/>
    <property type="match status" value="1"/>
</dbReference>
<name>A0A8K0ER15_BRALA</name>
<evidence type="ECO:0000256" key="9">
    <source>
        <dbReference type="ARBA" id="ARBA00023180"/>
    </source>
</evidence>
<evidence type="ECO:0000256" key="3">
    <source>
        <dbReference type="ARBA" id="ARBA00022679"/>
    </source>
</evidence>
<dbReference type="OrthoDB" id="10000199at2759"/>
<evidence type="ECO:0000256" key="1">
    <source>
        <dbReference type="ARBA" id="ARBA00004323"/>
    </source>
</evidence>
<dbReference type="GO" id="GO:0009247">
    <property type="term" value="P:glycolipid biosynthetic process"/>
    <property type="evidence" value="ECO:0007669"/>
    <property type="project" value="InterPro"/>
</dbReference>
<keyword evidence="12" id="KW-1185">Reference proteome</keyword>
<evidence type="ECO:0000256" key="2">
    <source>
        <dbReference type="ARBA" id="ARBA00008124"/>
    </source>
</evidence>
<feature type="region of interest" description="Disordered" evidence="10">
    <location>
        <begin position="314"/>
        <end position="382"/>
    </location>
</feature>
<dbReference type="Gene3D" id="3.40.50.300">
    <property type="entry name" value="P-loop containing nucleotide triphosphate hydrolases"/>
    <property type="match status" value="2"/>
</dbReference>
<protein>
    <submittedName>
        <fullName evidence="11">GAL3ST1 protein</fullName>
    </submittedName>
</protein>
<evidence type="ECO:0000256" key="4">
    <source>
        <dbReference type="ARBA" id="ARBA00022692"/>
    </source>
</evidence>
<dbReference type="Proteomes" id="UP000838412">
    <property type="component" value="Chromosome 3"/>
</dbReference>
<keyword evidence="5" id="KW-0735">Signal-anchor</keyword>
<dbReference type="GO" id="GO:0000139">
    <property type="term" value="C:Golgi membrane"/>
    <property type="evidence" value="ECO:0007669"/>
    <property type="project" value="UniProtKB-SubCell"/>
</dbReference>
<keyword evidence="3" id="KW-0808">Transferase</keyword>
<keyword evidence="4" id="KW-0812">Transmembrane</keyword>
<keyword evidence="8" id="KW-0472">Membrane</keyword>
<dbReference type="AlphaFoldDB" id="A0A8K0ER15"/>
<feature type="compositionally biased region" description="Basic and acidic residues" evidence="10">
    <location>
        <begin position="321"/>
        <end position="338"/>
    </location>
</feature>
<dbReference type="EMBL" id="OV696688">
    <property type="protein sequence ID" value="CAH1258423.1"/>
    <property type="molecule type" value="Genomic_DNA"/>
</dbReference>
<evidence type="ECO:0000256" key="8">
    <source>
        <dbReference type="ARBA" id="ARBA00023136"/>
    </source>
</evidence>
<comment type="similarity">
    <text evidence="2">Belongs to the galactose-3-O-sulfotransferase family.</text>
</comment>
<dbReference type="InterPro" id="IPR009729">
    <property type="entry name" value="Gal-3-0_sulfotransfrase"/>
</dbReference>
<dbReference type="GO" id="GO:0001733">
    <property type="term" value="F:galactosylceramide sulfotransferase activity"/>
    <property type="evidence" value="ECO:0007669"/>
    <property type="project" value="InterPro"/>
</dbReference>
<comment type="subcellular location">
    <subcellularLocation>
        <location evidence="1">Golgi apparatus membrane</location>
        <topology evidence="1">Single-pass type II membrane protein</topology>
    </subcellularLocation>
</comment>
<evidence type="ECO:0000313" key="11">
    <source>
        <dbReference type="EMBL" id="CAH1258423.1"/>
    </source>
</evidence>
<dbReference type="Pfam" id="PF06990">
    <property type="entry name" value="Gal-3-0_sulfotr"/>
    <property type="match status" value="2"/>
</dbReference>
<proteinExistence type="inferred from homology"/>
<evidence type="ECO:0000256" key="7">
    <source>
        <dbReference type="ARBA" id="ARBA00023034"/>
    </source>
</evidence>
<evidence type="ECO:0000256" key="6">
    <source>
        <dbReference type="ARBA" id="ARBA00022989"/>
    </source>
</evidence>